<dbReference type="InterPro" id="IPR035892">
    <property type="entry name" value="C2_domain_sf"/>
</dbReference>
<feature type="domain" description="C2" evidence="11">
    <location>
        <begin position="1"/>
        <end position="112"/>
    </location>
</feature>
<dbReference type="Gene3D" id="2.60.40.150">
    <property type="entry name" value="C2 domain"/>
    <property type="match status" value="1"/>
</dbReference>
<feature type="compositionally biased region" description="Polar residues" evidence="10">
    <location>
        <begin position="405"/>
        <end position="420"/>
    </location>
</feature>
<dbReference type="PANTHER" id="PTHR21574:SF0">
    <property type="entry name" value="CENTROSOMAL PROTEIN OF 120 KDA"/>
    <property type="match status" value="1"/>
</dbReference>
<evidence type="ECO:0000256" key="5">
    <source>
        <dbReference type="ARBA" id="ARBA00023212"/>
    </source>
</evidence>
<dbReference type="InterPro" id="IPR000008">
    <property type="entry name" value="C2_dom"/>
</dbReference>
<dbReference type="GO" id="GO:0032880">
    <property type="term" value="P:regulation of protein localization"/>
    <property type="evidence" value="ECO:0007669"/>
    <property type="project" value="UniProtKB-ARBA"/>
</dbReference>
<evidence type="ECO:0000256" key="7">
    <source>
        <dbReference type="ARBA" id="ARBA00071268"/>
    </source>
</evidence>
<reference evidence="12 13" key="1">
    <citation type="journal article" date="2013" name="Nat. Commun.">
        <title>Genome analysis reveals insights into physiology and longevity of the Brandt's bat Myotis brandtii.</title>
        <authorList>
            <person name="Seim I."/>
            <person name="Fang X."/>
            <person name="Xiong Z."/>
            <person name="Lobanov A.V."/>
            <person name="Huang Z."/>
            <person name="Ma S."/>
            <person name="Feng Y."/>
            <person name="Turanov A.A."/>
            <person name="Zhu Y."/>
            <person name="Lenz T.L."/>
            <person name="Gerashchenko M.V."/>
            <person name="Fan D."/>
            <person name="Hee Yim S."/>
            <person name="Yao X."/>
            <person name="Jordan D."/>
            <person name="Xiong Y."/>
            <person name="Ma Y."/>
            <person name="Lyapunov A.N."/>
            <person name="Chen G."/>
            <person name="Kulakova O.I."/>
            <person name="Sun Y."/>
            <person name="Lee S.G."/>
            <person name="Bronson R.T."/>
            <person name="Moskalev A.A."/>
            <person name="Sunyaev S.R."/>
            <person name="Zhang G."/>
            <person name="Krogh A."/>
            <person name="Wang J."/>
            <person name="Gladyshev V.N."/>
        </authorList>
    </citation>
    <scope>NUCLEOTIDE SEQUENCE [LARGE SCALE GENOMIC DNA]</scope>
</reference>
<dbReference type="SUPFAM" id="SSF49562">
    <property type="entry name" value="C2 domain (Calcium/lipid-binding domain, CaLB)"/>
    <property type="match status" value="1"/>
</dbReference>
<protein>
    <recommendedName>
        <fullName evidence="7">Centrosomal protein of 120 kDa</fullName>
    </recommendedName>
    <alternativeName>
        <fullName evidence="8">Coiled-coil domain-containing protein 100</fullName>
    </alternativeName>
</protein>
<feature type="region of interest" description="Disordered" evidence="10">
    <location>
        <begin position="965"/>
        <end position="985"/>
    </location>
</feature>
<dbReference type="InterPro" id="IPR039893">
    <property type="entry name" value="CEP120-like"/>
</dbReference>
<dbReference type="PANTHER" id="PTHR21574">
    <property type="entry name" value="CENTROSOMAL PROTEIN OF 120 KDA"/>
    <property type="match status" value="1"/>
</dbReference>
<dbReference type="InterPro" id="IPR022136">
    <property type="entry name" value="DUF3668"/>
</dbReference>
<evidence type="ECO:0000313" key="13">
    <source>
        <dbReference type="Proteomes" id="UP000052978"/>
    </source>
</evidence>
<evidence type="ECO:0000256" key="8">
    <source>
        <dbReference type="ARBA" id="ARBA00076226"/>
    </source>
</evidence>
<dbReference type="GO" id="GO:1903724">
    <property type="term" value="P:positive regulation of centriole elongation"/>
    <property type="evidence" value="ECO:0007669"/>
    <property type="project" value="TreeGrafter"/>
</dbReference>
<comment type="similarity">
    <text evidence="6">Belongs to the CEP120 family.</text>
</comment>
<evidence type="ECO:0000256" key="3">
    <source>
        <dbReference type="ARBA" id="ARBA00022737"/>
    </source>
</evidence>
<sequence length="1034" mass="118174">MVSKSDQLLIVVSILEGRHFPKRPKHMLVVEAKFDGEQLATDPVDHIDQPEFATELAWEIDRKALHQHRLQRTPIKLQCFALDALTSAKETIGYILLDLRTAQETKQAPKWYQLLSNKYTRFKSEIQISIALETDSKAPVDSFKAKGAPPRDGKVPASLPGFDPKDIVAVLNEEGGYHQIGPAESCTDFFLMSVTIAFATQLEQLIPCTMKLPERQPEFFFYYSLLGNDVTNEPFNDLINPNFEPERASVRIRSSVEILRVYLAFQSKLQIHLCCGDQSLGSTEIPLAGLLKKGSTEINQRPVTIEGAFTLDPPNRAKQKLAPIPVELAPTVGVSVALQREGIDAQASSDPPSPTAASPVSLMILHTSQTSKEFPSIKKTQNEHESQHSKKRVLTPIKEKLTEPKSPSVSPVMPHNQSPPTKDDATESEVESLQYDKDTKPNPKAISSSVPALPAQPVTASSAPETASGQKIAVPATSHHFCFSIDLRSIHDLEVGFPINCILRYSYPFFGSAAPIMTNPPVEVRKNMEVFLPQSYCAFDFATMPHQLQDTFLRSNNRIINLSYTMTLEDYGILKTREIFVSDSSQGLTAVQQNSSCLPPAPCPSEVQTEPRETLEYKAALELEMWKERQEDIFENQLKQKELAHMQALAEEWKKRDRERESLVKKKVAEYTLLEGKLQKTLIDLEKREHQLAITESELQQERRELKSEREQNLQELQNSIRRAKEDCVHQVELERLKIKQLEEDKHRLQQQLNDAENKYKILEKEFQQFKDQQSNKPELRLQSEINLLTLEKVELERKLESATKSKLHYKQQWGRALKELARLKQREQESQMARLKKQQEELEQMRLRYLASEEKDTVKTERQELLDIRNELNREICKLTANQDGGRQPGSLKLTGGLLASVMEEANREQESQMARLKKQQEELEQMRLRYLASEEKDTVKTERQELLDIRNELNRLRQQEQKQCQDSREIASGKVNGPHGDALEEGLDDYLTRLIEERDTLMRTGVYNHEDRIISELDRQIREVLAKSNTSN</sequence>
<dbReference type="FunFam" id="2.60.40.150:FF:000112">
    <property type="entry name" value="centrosomal protein of 120 kDa isoform X1"/>
    <property type="match status" value="1"/>
</dbReference>
<name>S7NWL0_MYOBR</name>
<evidence type="ECO:0000313" key="12">
    <source>
        <dbReference type="EMBL" id="EPQ02003.1"/>
    </source>
</evidence>
<feature type="region of interest" description="Disordered" evidence="10">
    <location>
        <begin position="371"/>
        <end position="466"/>
    </location>
</feature>
<dbReference type="Proteomes" id="UP000052978">
    <property type="component" value="Unassembled WGS sequence"/>
</dbReference>
<dbReference type="eggNOG" id="ENOG502QPT0">
    <property type="taxonomic scope" value="Eukaryota"/>
</dbReference>
<dbReference type="GO" id="GO:0005813">
    <property type="term" value="C:centrosome"/>
    <property type="evidence" value="ECO:0007669"/>
    <property type="project" value="UniProtKB-SubCell"/>
</dbReference>
<organism evidence="12 13">
    <name type="scientific">Myotis brandtii</name>
    <name type="common">Brandt's bat</name>
    <dbReference type="NCBI Taxonomy" id="109478"/>
    <lineage>
        <taxon>Eukaryota</taxon>
        <taxon>Metazoa</taxon>
        <taxon>Chordata</taxon>
        <taxon>Craniata</taxon>
        <taxon>Vertebrata</taxon>
        <taxon>Euteleostomi</taxon>
        <taxon>Mammalia</taxon>
        <taxon>Eutheria</taxon>
        <taxon>Laurasiatheria</taxon>
        <taxon>Chiroptera</taxon>
        <taxon>Yangochiroptera</taxon>
        <taxon>Vespertilionidae</taxon>
        <taxon>Myotis</taxon>
    </lineage>
</organism>
<dbReference type="Pfam" id="PF12416">
    <property type="entry name" value="DUF3668"/>
    <property type="match status" value="1"/>
</dbReference>
<evidence type="ECO:0000256" key="2">
    <source>
        <dbReference type="ARBA" id="ARBA00022490"/>
    </source>
</evidence>
<keyword evidence="3" id="KW-0677">Repeat</keyword>
<evidence type="ECO:0000256" key="10">
    <source>
        <dbReference type="SAM" id="MobiDB-lite"/>
    </source>
</evidence>
<evidence type="ECO:0000256" key="6">
    <source>
        <dbReference type="ARBA" id="ARBA00060869"/>
    </source>
</evidence>
<keyword evidence="5" id="KW-0206">Cytoskeleton</keyword>
<evidence type="ECO:0000256" key="4">
    <source>
        <dbReference type="ARBA" id="ARBA00023054"/>
    </source>
</evidence>
<gene>
    <name evidence="12" type="ORF">D623_10015766</name>
</gene>
<evidence type="ECO:0000256" key="1">
    <source>
        <dbReference type="ARBA" id="ARBA00004300"/>
    </source>
</evidence>
<dbReference type="EMBL" id="KE161143">
    <property type="protein sequence ID" value="EPQ02003.1"/>
    <property type="molecule type" value="Genomic_DNA"/>
</dbReference>
<dbReference type="AlphaFoldDB" id="S7NWL0"/>
<feature type="coiled-coil region" evidence="9">
    <location>
        <begin position="685"/>
        <end position="876"/>
    </location>
</feature>
<keyword evidence="13" id="KW-1185">Reference proteome</keyword>
<evidence type="ECO:0000256" key="9">
    <source>
        <dbReference type="SAM" id="Coils"/>
    </source>
</evidence>
<evidence type="ECO:0000259" key="11">
    <source>
        <dbReference type="PROSITE" id="PS50004"/>
    </source>
</evidence>
<keyword evidence="4 9" id="KW-0175">Coiled coil</keyword>
<accession>S7NWL0</accession>
<keyword evidence="2" id="KW-0963">Cytoplasm</keyword>
<comment type="subcellular location">
    <subcellularLocation>
        <location evidence="1">Cytoplasm</location>
        <location evidence="1">Cytoskeleton</location>
        <location evidence="1">Microtubule organizing center</location>
        <location evidence="1">Centrosome</location>
    </subcellularLocation>
</comment>
<dbReference type="PROSITE" id="PS50004">
    <property type="entry name" value="C2"/>
    <property type="match status" value="1"/>
</dbReference>
<dbReference type="Pfam" id="PF00168">
    <property type="entry name" value="C2"/>
    <property type="match status" value="1"/>
</dbReference>
<dbReference type="GO" id="GO:0022027">
    <property type="term" value="P:interkinetic nuclear migration"/>
    <property type="evidence" value="ECO:0007669"/>
    <property type="project" value="TreeGrafter"/>
</dbReference>
<proteinExistence type="inferred from homology"/>